<evidence type="ECO:0000256" key="3">
    <source>
        <dbReference type="ARBA" id="ARBA00022989"/>
    </source>
</evidence>
<comment type="subcellular location">
    <subcellularLocation>
        <location evidence="1">Membrane</location>
        <topology evidence="1">Multi-pass membrane protein</topology>
    </subcellularLocation>
</comment>
<dbReference type="Proteomes" id="UP000235786">
    <property type="component" value="Unassembled WGS sequence"/>
</dbReference>
<organism evidence="8 9">
    <name type="scientific">Hyaloscypha variabilis (strain UAMH 11265 / GT02V1 / F)</name>
    <name type="common">Meliniomyces variabilis</name>
    <dbReference type="NCBI Taxonomy" id="1149755"/>
    <lineage>
        <taxon>Eukaryota</taxon>
        <taxon>Fungi</taxon>
        <taxon>Dikarya</taxon>
        <taxon>Ascomycota</taxon>
        <taxon>Pezizomycotina</taxon>
        <taxon>Leotiomycetes</taxon>
        <taxon>Helotiales</taxon>
        <taxon>Hyaloscyphaceae</taxon>
        <taxon>Hyaloscypha</taxon>
        <taxon>Hyaloscypha variabilis</taxon>
    </lineage>
</organism>
<feature type="transmembrane region" description="Helical" evidence="6">
    <location>
        <begin position="46"/>
        <end position="64"/>
    </location>
</feature>
<gene>
    <name evidence="8" type="ORF">L207DRAFT_632186</name>
</gene>
<keyword evidence="4 6" id="KW-0472">Membrane</keyword>
<dbReference type="EMBL" id="KZ613943">
    <property type="protein sequence ID" value="PMD42414.1"/>
    <property type="molecule type" value="Genomic_DNA"/>
</dbReference>
<comment type="similarity">
    <text evidence="5">Belongs to the SAT4 family.</text>
</comment>
<protein>
    <recommendedName>
        <fullName evidence="7">Rhodopsin domain-containing protein</fullName>
    </recommendedName>
</protein>
<evidence type="ECO:0000256" key="1">
    <source>
        <dbReference type="ARBA" id="ARBA00004141"/>
    </source>
</evidence>
<evidence type="ECO:0000259" key="7">
    <source>
        <dbReference type="Pfam" id="PF20684"/>
    </source>
</evidence>
<keyword evidence="2 6" id="KW-0812">Transmembrane</keyword>
<feature type="domain" description="Rhodopsin" evidence="7">
    <location>
        <begin position="1"/>
        <end position="60"/>
    </location>
</feature>
<name>A0A2J6RV69_HYAVF</name>
<proteinExistence type="inferred from homology"/>
<accession>A0A2J6RV69</accession>
<evidence type="ECO:0000256" key="5">
    <source>
        <dbReference type="ARBA" id="ARBA00038359"/>
    </source>
</evidence>
<dbReference type="OrthoDB" id="3563659at2759"/>
<reference evidence="8 9" key="1">
    <citation type="submission" date="2016-04" db="EMBL/GenBank/DDBJ databases">
        <title>A degradative enzymes factory behind the ericoid mycorrhizal symbiosis.</title>
        <authorList>
            <consortium name="DOE Joint Genome Institute"/>
            <person name="Martino E."/>
            <person name="Morin E."/>
            <person name="Grelet G."/>
            <person name="Kuo A."/>
            <person name="Kohler A."/>
            <person name="Daghino S."/>
            <person name="Barry K."/>
            <person name="Choi C."/>
            <person name="Cichocki N."/>
            <person name="Clum A."/>
            <person name="Copeland A."/>
            <person name="Hainaut M."/>
            <person name="Haridas S."/>
            <person name="Labutti K."/>
            <person name="Lindquist E."/>
            <person name="Lipzen A."/>
            <person name="Khouja H.-R."/>
            <person name="Murat C."/>
            <person name="Ohm R."/>
            <person name="Olson A."/>
            <person name="Spatafora J."/>
            <person name="Veneault-Fourrey C."/>
            <person name="Henrissat B."/>
            <person name="Grigoriev I."/>
            <person name="Martin F."/>
            <person name="Perotto S."/>
        </authorList>
    </citation>
    <scope>NUCLEOTIDE SEQUENCE [LARGE SCALE GENOMIC DNA]</scope>
    <source>
        <strain evidence="8 9">F</strain>
    </source>
</reference>
<evidence type="ECO:0000313" key="9">
    <source>
        <dbReference type="Proteomes" id="UP000235786"/>
    </source>
</evidence>
<dbReference type="InterPro" id="IPR049326">
    <property type="entry name" value="Rhodopsin_dom_fungi"/>
</dbReference>
<dbReference type="PANTHER" id="PTHR33048:SF143">
    <property type="entry name" value="EXTRACELLULAR MEMBRANE PROTEIN CFEM DOMAIN-CONTAINING PROTEIN-RELATED"/>
    <property type="match status" value="1"/>
</dbReference>
<keyword evidence="9" id="KW-1185">Reference proteome</keyword>
<dbReference type="InterPro" id="IPR052337">
    <property type="entry name" value="SAT4-like"/>
</dbReference>
<dbReference type="PANTHER" id="PTHR33048">
    <property type="entry name" value="PTH11-LIKE INTEGRAL MEMBRANE PROTEIN (AFU_ORTHOLOGUE AFUA_5G11245)"/>
    <property type="match status" value="1"/>
</dbReference>
<dbReference type="Pfam" id="PF20684">
    <property type="entry name" value="Fung_rhodopsin"/>
    <property type="match status" value="1"/>
</dbReference>
<sequence length="80" mass="9141">MFVVGIFITIVSILRLQSLVHFANSSNPTWDNLNVSQWSTIEINVGIIYAYMPSLRVLLVRLFPKLLGTSQYSKSKILRQ</sequence>
<evidence type="ECO:0000256" key="4">
    <source>
        <dbReference type="ARBA" id="ARBA00023136"/>
    </source>
</evidence>
<evidence type="ECO:0000313" key="8">
    <source>
        <dbReference type="EMBL" id="PMD42414.1"/>
    </source>
</evidence>
<keyword evidence="3 6" id="KW-1133">Transmembrane helix</keyword>
<dbReference type="AlphaFoldDB" id="A0A2J6RV69"/>
<evidence type="ECO:0000256" key="6">
    <source>
        <dbReference type="SAM" id="Phobius"/>
    </source>
</evidence>
<dbReference type="GO" id="GO:0016020">
    <property type="term" value="C:membrane"/>
    <property type="evidence" value="ECO:0007669"/>
    <property type="project" value="UniProtKB-SubCell"/>
</dbReference>
<evidence type="ECO:0000256" key="2">
    <source>
        <dbReference type="ARBA" id="ARBA00022692"/>
    </source>
</evidence>
<dbReference type="STRING" id="1149755.A0A2J6RV69"/>